<protein>
    <submittedName>
        <fullName evidence="2">Uncharacterized protein</fullName>
    </submittedName>
</protein>
<reference evidence="2" key="1">
    <citation type="submission" date="2023-07" db="EMBL/GenBank/DDBJ databases">
        <title>Genomic Encyclopedia of Type Strains, Phase IV (KMG-IV): sequencing the most valuable type-strain genomes for metagenomic binning, comparative biology and taxonomic classification.</title>
        <authorList>
            <person name="Goeker M."/>
        </authorList>
    </citation>
    <scope>NUCLEOTIDE SEQUENCE [LARGE SCALE GENOMIC DNA]</scope>
    <source>
        <strain evidence="2">DSM 21204</strain>
    </source>
</reference>
<sequence length="50" mass="5560">MRSILVSVKWALLPSNCIDKSYINNFSVVVVFPNEVVVALVNWLAVVAIK</sequence>
<proteinExistence type="predicted"/>
<dbReference type="Proteomes" id="UP001240643">
    <property type="component" value="Unassembled WGS sequence"/>
</dbReference>
<accession>A0ABU0LY53</accession>
<evidence type="ECO:0000256" key="1">
    <source>
        <dbReference type="SAM" id="Phobius"/>
    </source>
</evidence>
<comment type="caution">
    <text evidence="2">The sequence shown here is derived from an EMBL/GenBank/DDBJ whole genome shotgun (WGS) entry which is preliminary data.</text>
</comment>
<keyword evidence="3" id="KW-1185">Reference proteome</keyword>
<dbReference type="RefSeq" id="WP_307291534.1">
    <property type="nucleotide sequence ID" value="NZ_JAUSWO010000001.1"/>
</dbReference>
<evidence type="ECO:0000313" key="3">
    <source>
        <dbReference type="Proteomes" id="UP001240643"/>
    </source>
</evidence>
<keyword evidence="1" id="KW-0812">Transmembrane</keyword>
<name>A0ABU0LY53_9BACT</name>
<dbReference type="EMBL" id="JAUSWO010000001">
    <property type="protein sequence ID" value="MDQ0513641.1"/>
    <property type="molecule type" value="Genomic_DNA"/>
</dbReference>
<organism evidence="2 3">
    <name type="scientific">Mycoplasmoides fastidiosum</name>
    <dbReference type="NCBI Taxonomy" id="92758"/>
    <lineage>
        <taxon>Bacteria</taxon>
        <taxon>Bacillati</taxon>
        <taxon>Mycoplasmatota</taxon>
        <taxon>Mycoplasmoidales</taxon>
        <taxon>Mycoplasmoidaceae</taxon>
        <taxon>Mycoplasmoides</taxon>
    </lineage>
</organism>
<evidence type="ECO:0000313" key="2">
    <source>
        <dbReference type="EMBL" id="MDQ0513641.1"/>
    </source>
</evidence>
<gene>
    <name evidence="2" type="ORF">J2Z62_000079</name>
</gene>
<feature type="transmembrane region" description="Helical" evidence="1">
    <location>
        <begin position="27"/>
        <end position="49"/>
    </location>
</feature>
<keyword evidence="1" id="KW-1133">Transmembrane helix</keyword>
<keyword evidence="1" id="KW-0472">Membrane</keyword>